<dbReference type="PANTHER" id="PTHR12203">
    <property type="entry name" value="KDEL LYS-ASP-GLU-LEU CONTAINING - RELATED"/>
    <property type="match status" value="1"/>
</dbReference>
<feature type="domain" description="A to I editase" evidence="2">
    <location>
        <begin position="8"/>
        <end position="39"/>
    </location>
</feature>
<reference evidence="4" key="1">
    <citation type="submission" date="2013-09" db="EMBL/GenBank/DDBJ databases">
        <title>Corchorus olitorius genome sequencing.</title>
        <authorList>
            <person name="Alam M."/>
            <person name="Haque M.S."/>
            <person name="Islam M.S."/>
            <person name="Emdad E.M."/>
            <person name="Islam M.M."/>
            <person name="Ahmed B."/>
            <person name="Halim A."/>
            <person name="Hossen Q.M.M."/>
            <person name="Hossain M.Z."/>
            <person name="Ahmed R."/>
            <person name="Khan M.M."/>
            <person name="Islam R."/>
            <person name="Rashid M.M."/>
            <person name="Khan S.A."/>
            <person name="Rahman M.S."/>
            <person name="Alam M."/>
            <person name="Yahiya A.S."/>
            <person name="Khan M.S."/>
            <person name="Azam M.S."/>
            <person name="Haque T."/>
            <person name="Lashkar M.Z.H."/>
            <person name="Akhand A.I."/>
            <person name="Morshed G."/>
            <person name="Roy S."/>
            <person name="Uddin K.S."/>
            <person name="Rabeya T."/>
            <person name="Hossain A.S."/>
            <person name="Chowdhury A."/>
            <person name="Snigdha A.R."/>
            <person name="Mortoza M.S."/>
            <person name="Matin S.A."/>
            <person name="Hoque S.M.E."/>
            <person name="Islam M.K."/>
            <person name="Roy D.K."/>
            <person name="Haider R."/>
            <person name="Moosa M.M."/>
            <person name="Elias S.M."/>
            <person name="Hasan A.M."/>
            <person name="Jahan S."/>
            <person name="Shafiuddin M."/>
            <person name="Mahmood N."/>
            <person name="Shommy N.S."/>
        </authorList>
    </citation>
    <scope>NUCLEOTIDE SEQUENCE [LARGE SCALE GENOMIC DNA]</scope>
    <source>
        <strain evidence="4">cv. O-4</strain>
    </source>
</reference>
<comment type="caution">
    <text evidence="3">The sequence shown here is derived from an EMBL/GenBank/DDBJ whole genome shotgun (WGS) entry which is preliminary data.</text>
</comment>
<name>A0A1R3K041_9ROSI</name>
<dbReference type="InterPro" id="IPR051091">
    <property type="entry name" value="O-Glucosyltr/Glycosyltrsf_90"/>
</dbReference>
<dbReference type="SMART" id="SM00672">
    <property type="entry name" value="CAP10"/>
    <property type="match status" value="1"/>
</dbReference>
<dbReference type="Pfam" id="PF05686">
    <property type="entry name" value="Glyco_transf_90"/>
    <property type="match status" value="1"/>
</dbReference>
<dbReference type="GO" id="GO:0003723">
    <property type="term" value="F:RNA binding"/>
    <property type="evidence" value="ECO:0007669"/>
    <property type="project" value="InterPro"/>
</dbReference>
<keyword evidence="4" id="KW-1185">Reference proteome</keyword>
<dbReference type="GO" id="GO:0004000">
    <property type="term" value="F:adenosine deaminase activity"/>
    <property type="evidence" value="ECO:0007669"/>
    <property type="project" value="InterPro"/>
</dbReference>
<gene>
    <name evidence="3" type="ORF">COLO4_12683</name>
</gene>
<sequence>MARKPGRGDTTLSVSCSDKIARWNVVGVQAPVPAMEFQHSETAQATLTCGYSICWNKSGLHEVILGTTGRKQGTTWRPEKKKAAASTVVVAVSLLIIFVIVFLGWFDDSSLFSGVSSRQNLILASNTTKTREKLEFPLRCPTGNLTCPKDYPTKHDPESTSRTSCPSFFRWIHEDLRPWREIGISRDMIEGARRTAHFRLVIVKGKAYVEKYRNAIQTRDMFTLWGILQLLRLYPGRLPDMELMFDCDDRPVVRSRDFQGPNASPPPVFRYCADEASLDIVFPDWSFWGWAETNIRPWKNILEDIKVGNRKTEWKDRVPYAYWKGNPHVAPTRKDLLKCNVTDKNDWKTLLYIQARAIGEASGNFIQEDLKMDNVYDYMFHLLKEYAQLLTFKPKIPAGAVEVCAETMACPASGTWRKFMEESMVISPSDKMPCALPPPYEPEELQEFLQRKANSTRQVETWEDEYWRSIDKKP</sequence>
<evidence type="ECO:0000256" key="1">
    <source>
        <dbReference type="SAM" id="Phobius"/>
    </source>
</evidence>
<dbReference type="OrthoDB" id="202415at2759"/>
<dbReference type="AlphaFoldDB" id="A0A1R3K041"/>
<dbReference type="GO" id="GO:0006396">
    <property type="term" value="P:RNA processing"/>
    <property type="evidence" value="ECO:0007669"/>
    <property type="project" value="InterPro"/>
</dbReference>
<evidence type="ECO:0000259" key="2">
    <source>
        <dbReference type="PROSITE" id="PS50141"/>
    </source>
</evidence>
<dbReference type="InterPro" id="IPR006598">
    <property type="entry name" value="CAP10"/>
</dbReference>
<accession>A0A1R3K041</accession>
<keyword evidence="1" id="KW-1133">Transmembrane helix</keyword>
<keyword evidence="1" id="KW-0472">Membrane</keyword>
<dbReference type="Proteomes" id="UP000187203">
    <property type="component" value="Unassembled WGS sequence"/>
</dbReference>
<dbReference type="PROSITE" id="PS50141">
    <property type="entry name" value="A_DEAMIN_EDITASE"/>
    <property type="match status" value="1"/>
</dbReference>
<evidence type="ECO:0000313" key="4">
    <source>
        <dbReference type="Proteomes" id="UP000187203"/>
    </source>
</evidence>
<dbReference type="EMBL" id="AWUE01014939">
    <property type="protein sequence ID" value="OMP00444.1"/>
    <property type="molecule type" value="Genomic_DNA"/>
</dbReference>
<feature type="transmembrane region" description="Helical" evidence="1">
    <location>
        <begin position="83"/>
        <end position="106"/>
    </location>
</feature>
<dbReference type="InterPro" id="IPR002466">
    <property type="entry name" value="A_deamin"/>
</dbReference>
<keyword evidence="1" id="KW-0812">Transmembrane</keyword>
<dbReference type="PANTHER" id="PTHR12203:SF74">
    <property type="entry name" value="GLYCOSYLTRANSFERASE"/>
    <property type="match status" value="1"/>
</dbReference>
<dbReference type="Pfam" id="PF02137">
    <property type="entry name" value="A_deamin"/>
    <property type="match status" value="1"/>
</dbReference>
<organism evidence="3 4">
    <name type="scientific">Corchorus olitorius</name>
    <dbReference type="NCBI Taxonomy" id="93759"/>
    <lineage>
        <taxon>Eukaryota</taxon>
        <taxon>Viridiplantae</taxon>
        <taxon>Streptophyta</taxon>
        <taxon>Embryophyta</taxon>
        <taxon>Tracheophyta</taxon>
        <taxon>Spermatophyta</taxon>
        <taxon>Magnoliopsida</taxon>
        <taxon>eudicotyledons</taxon>
        <taxon>Gunneridae</taxon>
        <taxon>Pentapetalae</taxon>
        <taxon>rosids</taxon>
        <taxon>malvids</taxon>
        <taxon>Malvales</taxon>
        <taxon>Malvaceae</taxon>
        <taxon>Grewioideae</taxon>
        <taxon>Apeibeae</taxon>
        <taxon>Corchorus</taxon>
    </lineage>
</organism>
<protein>
    <submittedName>
        <fullName evidence="3">Adenosine deaminase/editase</fullName>
    </submittedName>
</protein>
<evidence type="ECO:0000313" key="3">
    <source>
        <dbReference type="EMBL" id="OMP00444.1"/>
    </source>
</evidence>
<proteinExistence type="predicted"/>